<dbReference type="Proteomes" id="UP000230233">
    <property type="component" value="Chromosome II"/>
</dbReference>
<dbReference type="EMBL" id="PDUG01000002">
    <property type="protein sequence ID" value="PIC49410.1"/>
    <property type="molecule type" value="Genomic_DNA"/>
</dbReference>
<sequence length="195" mass="21602">MMGRQQLIIPGDLPISPQQLQKIEAEVQKLSSQQQKLLALKIQAMFQYPPMCSKFAVDDPIIESILSAVLDDLRKAKMPGDDMIAVKKFLSKCGSKQKEFLKVECDRYMETPSFKDGKDKDTIGYVGCCKELKFCSGPFYTQIWFFAVCGGVALLLIGIIGVVVFLVCRRKKRGEGSSGGGGMKSSKKSTKKSKK</sequence>
<protein>
    <submittedName>
        <fullName evidence="3">Uncharacterized protein</fullName>
    </submittedName>
</protein>
<proteinExistence type="predicted"/>
<keyword evidence="2" id="KW-0472">Membrane</keyword>
<evidence type="ECO:0000313" key="3">
    <source>
        <dbReference type="EMBL" id="PIC49410.1"/>
    </source>
</evidence>
<keyword evidence="2" id="KW-0812">Transmembrane</keyword>
<evidence type="ECO:0000256" key="1">
    <source>
        <dbReference type="SAM" id="MobiDB-lite"/>
    </source>
</evidence>
<name>A0A2G5VCE2_9PELO</name>
<accession>A0A2G5VCE2</accession>
<keyword evidence="2" id="KW-1133">Transmembrane helix</keyword>
<reference evidence="4" key="1">
    <citation type="submission" date="2017-10" db="EMBL/GenBank/DDBJ databases">
        <title>Rapid genome shrinkage in a self-fertile nematode reveals novel sperm competition proteins.</title>
        <authorList>
            <person name="Yin D."/>
            <person name="Schwarz E.M."/>
            <person name="Thomas C.G."/>
            <person name="Felde R.L."/>
            <person name="Korf I.F."/>
            <person name="Cutter A.D."/>
            <person name="Schartner C.M."/>
            <person name="Ralston E.J."/>
            <person name="Meyer B.J."/>
            <person name="Haag E.S."/>
        </authorList>
    </citation>
    <scope>NUCLEOTIDE SEQUENCE [LARGE SCALE GENOMIC DNA]</scope>
    <source>
        <strain evidence="4">JU1422</strain>
    </source>
</reference>
<keyword evidence="4" id="KW-1185">Reference proteome</keyword>
<comment type="caution">
    <text evidence="3">The sequence shown here is derived from an EMBL/GenBank/DDBJ whole genome shotgun (WGS) entry which is preliminary data.</text>
</comment>
<feature type="transmembrane region" description="Helical" evidence="2">
    <location>
        <begin position="143"/>
        <end position="168"/>
    </location>
</feature>
<evidence type="ECO:0000256" key="2">
    <source>
        <dbReference type="SAM" id="Phobius"/>
    </source>
</evidence>
<feature type="compositionally biased region" description="Basic residues" evidence="1">
    <location>
        <begin position="185"/>
        <end position="195"/>
    </location>
</feature>
<organism evidence="3 4">
    <name type="scientific">Caenorhabditis nigoni</name>
    <dbReference type="NCBI Taxonomy" id="1611254"/>
    <lineage>
        <taxon>Eukaryota</taxon>
        <taxon>Metazoa</taxon>
        <taxon>Ecdysozoa</taxon>
        <taxon>Nematoda</taxon>
        <taxon>Chromadorea</taxon>
        <taxon>Rhabditida</taxon>
        <taxon>Rhabditina</taxon>
        <taxon>Rhabditomorpha</taxon>
        <taxon>Rhabditoidea</taxon>
        <taxon>Rhabditidae</taxon>
        <taxon>Peloderinae</taxon>
        <taxon>Caenorhabditis</taxon>
    </lineage>
</organism>
<dbReference type="AlphaFoldDB" id="A0A2G5VCE2"/>
<gene>
    <name evidence="3" type="primary">Cnig_chr_II.g8030</name>
    <name evidence="3" type="ORF">B9Z55_008030</name>
</gene>
<feature type="region of interest" description="Disordered" evidence="1">
    <location>
        <begin position="172"/>
        <end position="195"/>
    </location>
</feature>
<evidence type="ECO:0000313" key="4">
    <source>
        <dbReference type="Proteomes" id="UP000230233"/>
    </source>
</evidence>